<evidence type="ECO:0000256" key="1">
    <source>
        <dbReference type="ARBA" id="ARBA00004479"/>
    </source>
</evidence>
<dbReference type="GO" id="GO:0019966">
    <property type="term" value="F:interleukin-1 binding"/>
    <property type="evidence" value="ECO:0007669"/>
    <property type="project" value="TreeGrafter"/>
</dbReference>
<dbReference type="InterPro" id="IPR007110">
    <property type="entry name" value="Ig-like_dom"/>
</dbReference>
<dbReference type="InParanoid" id="A0A1U8DFI7"/>
<keyword evidence="12" id="KW-0325">Glycoprotein</keyword>
<dbReference type="STRING" id="38654.A0A1U8DFI7"/>
<evidence type="ECO:0000256" key="2">
    <source>
        <dbReference type="ARBA" id="ARBA00004613"/>
    </source>
</evidence>
<gene>
    <name evidence="17" type="primary">LOC102377367</name>
</gene>
<dbReference type="InterPro" id="IPR015621">
    <property type="entry name" value="IL-1_rcpt_fam"/>
</dbReference>
<dbReference type="InterPro" id="IPR036179">
    <property type="entry name" value="Ig-like_dom_sf"/>
</dbReference>
<keyword evidence="4" id="KW-0964">Secreted</keyword>
<name>A0A1U8DFI7_ALLSI</name>
<evidence type="ECO:0000256" key="3">
    <source>
        <dbReference type="ARBA" id="ARBA00009752"/>
    </source>
</evidence>
<dbReference type="PANTHER" id="PTHR11890">
    <property type="entry name" value="INTERLEUKIN-1 RECEPTOR FAMILY MEMBER"/>
    <property type="match status" value="1"/>
</dbReference>
<evidence type="ECO:0000256" key="7">
    <source>
        <dbReference type="ARBA" id="ARBA00022737"/>
    </source>
</evidence>
<dbReference type="PANTHER" id="PTHR11890:SF3">
    <property type="entry name" value="INTERLEUKIN-1 RECEPTOR TYPE 2"/>
    <property type="match status" value="1"/>
</dbReference>
<protein>
    <submittedName>
        <fullName evidence="17">Interleukin-1 receptor type 2 isoform X1</fullName>
    </submittedName>
</protein>
<evidence type="ECO:0000256" key="9">
    <source>
        <dbReference type="ARBA" id="ARBA00023136"/>
    </source>
</evidence>
<dbReference type="InterPro" id="IPR004077">
    <property type="entry name" value="IL-1_rcpt_II-typ"/>
</dbReference>
<evidence type="ECO:0000256" key="6">
    <source>
        <dbReference type="ARBA" id="ARBA00022729"/>
    </source>
</evidence>
<accession>A0A1U8DFI7</accession>
<feature type="transmembrane region" description="Helical" evidence="14">
    <location>
        <begin position="385"/>
        <end position="406"/>
    </location>
</feature>
<evidence type="ECO:0000313" key="17">
    <source>
        <dbReference type="RefSeq" id="XP_014379076.1"/>
    </source>
</evidence>
<proteinExistence type="inferred from homology"/>
<dbReference type="InterPro" id="IPR013151">
    <property type="entry name" value="Immunoglobulin_dom"/>
</dbReference>
<comment type="subcellular location">
    <subcellularLocation>
        <location evidence="1">Membrane</location>
        <topology evidence="1">Single-pass type I membrane protein</topology>
    </subcellularLocation>
    <subcellularLocation>
        <location evidence="2">Secreted</location>
    </subcellularLocation>
</comment>
<dbReference type="FunFam" id="2.60.40.10:FF:000188">
    <property type="entry name" value="Interleukin-1 receptor accessory protein-like 1"/>
    <property type="match status" value="1"/>
</dbReference>
<dbReference type="Pfam" id="PF00047">
    <property type="entry name" value="ig"/>
    <property type="match status" value="1"/>
</dbReference>
<comment type="similarity">
    <text evidence="3">Belongs to the interleukin-1 receptor family.</text>
</comment>
<feature type="domain" description="Ig-like" evidence="15">
    <location>
        <begin position="58"/>
        <end position="162"/>
    </location>
</feature>
<keyword evidence="5 14" id="KW-0812">Transmembrane</keyword>
<dbReference type="GeneID" id="102377367"/>
<feature type="domain" description="Ig-like" evidence="15">
    <location>
        <begin position="186"/>
        <end position="261"/>
    </location>
</feature>
<evidence type="ECO:0000256" key="5">
    <source>
        <dbReference type="ARBA" id="ARBA00022692"/>
    </source>
</evidence>
<sequence>MLGRSQHRGWDWSCGGTERFQDAVSHFSHSHFLWTKTPALLLAISFCTMDASAFRIQPVKSIEQCQDHTVYFKHYFVLRGEAVILKCSSSSHGSLAFSDLSLNLTWHKNDSQPVISGEDKEQRIQAKGDTLWFLPASLEDTGVYVCTQRNSSYCAKVSIHLTVVEKTAAHAISYMQKLFTFTSGKLVCPDLEDFIDKKADLELKWYKDSVPLDEDNKKYIRLKETTSLIISSVLPEDSGYYTCKMSFTYEGTQYPVTRTIQLQTVETEKRNTPVIVYPDQKTTLAVPGYKMIIPCKVFIGLSRDSYTIVRWLANDTNIDTMYKDDRVTVGEHQEIVENGENFIEVPLIFDPVREVDFYTDFKCLAQNSVGYQVLPTRVKEEAISFSWYIAMIPVALACLLVGGLLIHKCWKQRADKGYMIAKP</sequence>
<keyword evidence="11 17" id="KW-0675">Receptor</keyword>
<keyword evidence="16" id="KW-1185">Reference proteome</keyword>
<dbReference type="SMART" id="SM00409">
    <property type="entry name" value="IG"/>
    <property type="match status" value="3"/>
</dbReference>
<dbReference type="AlphaFoldDB" id="A0A1U8DFI7"/>
<keyword evidence="6" id="KW-0732">Signal</keyword>
<dbReference type="Gene3D" id="2.60.40.10">
    <property type="entry name" value="Immunoglobulins"/>
    <property type="match status" value="3"/>
</dbReference>
<evidence type="ECO:0000256" key="8">
    <source>
        <dbReference type="ARBA" id="ARBA00022989"/>
    </source>
</evidence>
<dbReference type="PRINTS" id="PR01539">
    <property type="entry name" value="INTRLEUKN1R2"/>
</dbReference>
<dbReference type="RefSeq" id="XP_014379076.1">
    <property type="nucleotide sequence ID" value="XM_014523590.2"/>
</dbReference>
<dbReference type="PRINTS" id="PR01536">
    <property type="entry name" value="INTRLKN1R12F"/>
</dbReference>
<evidence type="ECO:0000313" key="16">
    <source>
        <dbReference type="Proteomes" id="UP000189705"/>
    </source>
</evidence>
<dbReference type="GO" id="GO:0005576">
    <property type="term" value="C:extracellular region"/>
    <property type="evidence" value="ECO:0007669"/>
    <property type="project" value="UniProtKB-SubCell"/>
</dbReference>
<evidence type="ECO:0000256" key="13">
    <source>
        <dbReference type="ARBA" id="ARBA00023319"/>
    </source>
</evidence>
<dbReference type="PROSITE" id="PS50835">
    <property type="entry name" value="IG_LIKE"/>
    <property type="match status" value="2"/>
</dbReference>
<evidence type="ECO:0000256" key="14">
    <source>
        <dbReference type="SAM" id="Phobius"/>
    </source>
</evidence>
<dbReference type="InterPro" id="IPR004074">
    <property type="entry name" value="IL-1_rcpt_I/II-typ"/>
</dbReference>
<dbReference type="GO" id="GO:0016020">
    <property type="term" value="C:membrane"/>
    <property type="evidence" value="ECO:0007669"/>
    <property type="project" value="UniProtKB-SubCell"/>
</dbReference>
<evidence type="ECO:0000259" key="15">
    <source>
        <dbReference type="PROSITE" id="PS50835"/>
    </source>
</evidence>
<dbReference type="OrthoDB" id="9881731at2759"/>
<organism evidence="16 17">
    <name type="scientific">Alligator sinensis</name>
    <name type="common">Chinese alligator</name>
    <dbReference type="NCBI Taxonomy" id="38654"/>
    <lineage>
        <taxon>Eukaryota</taxon>
        <taxon>Metazoa</taxon>
        <taxon>Chordata</taxon>
        <taxon>Craniata</taxon>
        <taxon>Vertebrata</taxon>
        <taxon>Euteleostomi</taxon>
        <taxon>Archelosauria</taxon>
        <taxon>Archosauria</taxon>
        <taxon>Crocodylia</taxon>
        <taxon>Alligatoridae</taxon>
        <taxon>Alligatorinae</taxon>
        <taxon>Alligator</taxon>
    </lineage>
</organism>
<keyword evidence="8 14" id="KW-1133">Transmembrane helix</keyword>
<evidence type="ECO:0000256" key="12">
    <source>
        <dbReference type="ARBA" id="ARBA00023180"/>
    </source>
</evidence>
<keyword evidence="13" id="KW-0393">Immunoglobulin domain</keyword>
<dbReference type="InterPro" id="IPR003599">
    <property type="entry name" value="Ig_sub"/>
</dbReference>
<evidence type="ECO:0000256" key="10">
    <source>
        <dbReference type="ARBA" id="ARBA00023157"/>
    </source>
</evidence>
<dbReference type="InterPro" id="IPR013098">
    <property type="entry name" value="Ig_I-set"/>
</dbReference>
<dbReference type="Pfam" id="PF07679">
    <property type="entry name" value="I-set"/>
    <property type="match status" value="1"/>
</dbReference>
<dbReference type="CTD" id="7850"/>
<dbReference type="GO" id="GO:0004910">
    <property type="term" value="F:interleukin-1, type II, blocking receptor activity"/>
    <property type="evidence" value="ECO:0007669"/>
    <property type="project" value="InterPro"/>
</dbReference>
<evidence type="ECO:0000256" key="11">
    <source>
        <dbReference type="ARBA" id="ARBA00023170"/>
    </source>
</evidence>
<keyword evidence="10" id="KW-1015">Disulfide bond</keyword>
<keyword evidence="7" id="KW-0677">Repeat</keyword>
<evidence type="ECO:0000256" key="4">
    <source>
        <dbReference type="ARBA" id="ARBA00022525"/>
    </source>
</evidence>
<reference evidence="17" key="1">
    <citation type="submission" date="2025-08" db="UniProtKB">
        <authorList>
            <consortium name="RefSeq"/>
        </authorList>
    </citation>
    <scope>IDENTIFICATION</scope>
</reference>
<dbReference type="Proteomes" id="UP000189705">
    <property type="component" value="Unplaced"/>
</dbReference>
<dbReference type="InterPro" id="IPR013783">
    <property type="entry name" value="Ig-like_fold"/>
</dbReference>
<dbReference type="SUPFAM" id="SSF48726">
    <property type="entry name" value="Immunoglobulin"/>
    <property type="match status" value="3"/>
</dbReference>
<keyword evidence="9 14" id="KW-0472">Membrane</keyword>